<evidence type="ECO:0000256" key="1">
    <source>
        <dbReference type="ARBA" id="ARBA00007068"/>
    </source>
</evidence>
<dbReference type="CDD" id="cd02252">
    <property type="entry name" value="nylC_like"/>
    <property type="match status" value="1"/>
</dbReference>
<evidence type="ECO:0000313" key="3">
    <source>
        <dbReference type="Proteomes" id="UP000012040"/>
    </source>
</evidence>
<name>M4VDS4_9BACT</name>
<organism evidence="2 3">
    <name type="scientific">Pseudobdellovibrio exovorus JSS</name>
    <dbReference type="NCBI Taxonomy" id="1184267"/>
    <lineage>
        <taxon>Bacteria</taxon>
        <taxon>Pseudomonadati</taxon>
        <taxon>Bdellovibrionota</taxon>
        <taxon>Bdellovibrionia</taxon>
        <taxon>Bdellovibrionales</taxon>
        <taxon>Pseudobdellovibrionaceae</taxon>
        <taxon>Pseudobdellovibrio</taxon>
    </lineage>
</organism>
<dbReference type="Pfam" id="PF03576">
    <property type="entry name" value="Peptidase_S58"/>
    <property type="match status" value="1"/>
</dbReference>
<dbReference type="KEGG" id="bex:A11Q_2424"/>
<dbReference type="InterPro" id="IPR016117">
    <property type="entry name" value="ArgJ-like_dom_sf"/>
</dbReference>
<dbReference type="PATRIC" id="fig|1184267.3.peg.2453"/>
<proteinExistence type="inferred from homology"/>
<protein>
    <recommendedName>
        <fullName evidence="4">Peptidase T4</fullName>
    </recommendedName>
</protein>
<evidence type="ECO:0008006" key="4">
    <source>
        <dbReference type="Google" id="ProtNLM"/>
    </source>
</evidence>
<keyword evidence="3" id="KW-1185">Reference proteome</keyword>
<dbReference type="RefSeq" id="WP_015471130.1">
    <property type="nucleotide sequence ID" value="NC_020813.1"/>
</dbReference>
<dbReference type="eggNOG" id="COG3191">
    <property type="taxonomic scope" value="Bacteria"/>
</dbReference>
<accession>M4VDS4</accession>
<sequence length="352" mass="36329">MKYNFKPGPRNRITDVDSIRVGQAEDHEVWTGTTVLLFDKSAVAAVDVRGGAPGTRDTDALNPSCLVDRIDAIVLSGGSVFGLGASSAVTDTLASRGIGFPIGPARAPIVPSAVLFDLLNGGNKEWGDKSPYWNLGRAALDAADLDFKLGNAGAGFGAKAGPLKGGLGSASSLSGDGLQVGAIVAVNCVGSPVMPGQSSLWAWPFEQANELGGQPIPTSSIDFSSAGEAWTGSPLDTLQPANKAGENTTIGVVATNARLTKSEAQRVAIMAQDGYARSIRPVHTPFDGDTVFAASTGQWGKDIEARADLVNRIGLVAADCLARAVARGVYEATALGGMPAYREVHGKNLRVK</sequence>
<dbReference type="STRING" id="1184267.A11Q_2424"/>
<gene>
    <name evidence="2" type="ORF">A11Q_2424</name>
</gene>
<dbReference type="InterPro" id="IPR005321">
    <property type="entry name" value="Peptidase_S58_DmpA"/>
</dbReference>
<dbReference type="HOGENOM" id="CLU_044458_1_0_7"/>
<comment type="similarity">
    <text evidence="1">Belongs to the peptidase S58 family.</text>
</comment>
<evidence type="ECO:0000313" key="2">
    <source>
        <dbReference type="EMBL" id="AGH96640.1"/>
    </source>
</evidence>
<dbReference type="GO" id="GO:0004177">
    <property type="term" value="F:aminopeptidase activity"/>
    <property type="evidence" value="ECO:0007669"/>
    <property type="project" value="TreeGrafter"/>
</dbReference>
<reference evidence="2 3" key="1">
    <citation type="journal article" date="2013" name="ISME J.">
        <title>By their genes ye shall know them: genomic signatures of predatory bacteria.</title>
        <authorList>
            <person name="Pasternak Z."/>
            <person name="Pietrokovski S."/>
            <person name="Rotem O."/>
            <person name="Gophna U."/>
            <person name="Lurie-Weinberger M.N."/>
            <person name="Jurkevitch E."/>
        </authorList>
    </citation>
    <scope>NUCLEOTIDE SEQUENCE [LARGE SCALE GENOMIC DNA]</scope>
    <source>
        <strain evidence="2 3">JSS</strain>
    </source>
</reference>
<dbReference type="Proteomes" id="UP000012040">
    <property type="component" value="Chromosome"/>
</dbReference>
<dbReference type="PANTHER" id="PTHR36512:SF3">
    <property type="entry name" value="BLR5678 PROTEIN"/>
    <property type="match status" value="1"/>
</dbReference>
<dbReference type="OrthoDB" id="9808347at2"/>
<dbReference type="Gene3D" id="3.60.70.12">
    <property type="entry name" value="L-amino peptidase D-ALA esterase/amidase"/>
    <property type="match status" value="1"/>
</dbReference>
<dbReference type="AlphaFoldDB" id="M4VDS4"/>
<dbReference type="EMBL" id="CP003537">
    <property type="protein sequence ID" value="AGH96640.1"/>
    <property type="molecule type" value="Genomic_DNA"/>
</dbReference>
<dbReference type="PANTHER" id="PTHR36512">
    <property type="entry name" value="D-AMINOPEPTIDASE"/>
    <property type="match status" value="1"/>
</dbReference>
<dbReference type="SUPFAM" id="SSF56266">
    <property type="entry name" value="DmpA/ArgJ-like"/>
    <property type="match status" value="1"/>
</dbReference>